<feature type="domain" description="FANCL UBC-like" evidence="3">
    <location>
        <begin position="294"/>
        <end position="392"/>
    </location>
</feature>
<dbReference type="Gene3D" id="3.10.110.10">
    <property type="entry name" value="Ubiquitin Conjugating Enzyme"/>
    <property type="match status" value="1"/>
</dbReference>
<evidence type="ECO:0000313" key="4">
    <source>
        <dbReference type="EMBL" id="KAA8494932.1"/>
    </source>
</evidence>
<dbReference type="InterPro" id="IPR013083">
    <property type="entry name" value="Znf_RING/FYVE/PHD"/>
</dbReference>
<dbReference type="Pfam" id="PF11793">
    <property type="entry name" value="FANCL_C"/>
    <property type="match status" value="1"/>
</dbReference>
<dbReference type="GO" id="GO:0061630">
    <property type="term" value="F:ubiquitin protein ligase activity"/>
    <property type="evidence" value="ECO:0007669"/>
    <property type="project" value="TreeGrafter"/>
</dbReference>
<dbReference type="PANTHER" id="PTHR13206">
    <property type="entry name" value="UBIQUITIN LIGASE PROTEIN PHF9 FANCONI ANEMIA GROUP L PROTEIN"/>
    <property type="match status" value="1"/>
</dbReference>
<comment type="caution">
    <text evidence="4">The sequence shown here is derived from an EMBL/GenBank/DDBJ whole genome shotgun (WGS) entry which is preliminary data.</text>
</comment>
<sequence length="497" mass="54628">MLSGPSSYLEHDCRSRTRGRLEYPSQLIPNRQSVPFCCRTVRHACLAMASVGTAAVAKHHRRRFCVLPLGGSGLESGVAVCLYHISGQESRVWLDVHEPAKRKAGQFGGIAGVRMEPALACLLHEWARPVTRLIRSVNSVDEFMHELVKLVDAAETQGVMADAHGAAGDQKSALLLRPTLHGGGREGIVRADFYERVLHDLHALGWQHVKHVHASFQSVSLIVRESKSSNSARSGRELVLDIAFDHEYPHGRRVCTIALPPTLLNVSAIHSTTSLSFKELHAHYVQVVDSARELLDVLDDIDAHCAVLEPRTGAYDAAFRRVALGNHSSLMVEFDPLNALNGAPICRFLGAGTFITPLQRKWSHGAASWCEMAPDSELPRARLERILGITFERPDAFSEADDNFSTDCSICYAYHIEDPGAEAAAPDARAGSARAQRQTSDGRSVPDTACEAHNCARMYHRACLIEWFRSLPNTRSTLGSLIGECPYCTTMLLVRMS</sequence>
<dbReference type="AlphaFoldDB" id="A0A5J4YVQ0"/>
<evidence type="ECO:0000259" key="2">
    <source>
        <dbReference type="Pfam" id="PF18890"/>
    </source>
</evidence>
<dbReference type="SMART" id="SM01197">
    <property type="entry name" value="FANCL_C"/>
    <property type="match status" value="1"/>
</dbReference>
<name>A0A5J4YVQ0_PORPP</name>
<dbReference type="SUPFAM" id="SSF57850">
    <property type="entry name" value="RING/U-box"/>
    <property type="match status" value="1"/>
</dbReference>
<dbReference type="PANTHER" id="PTHR13206:SF0">
    <property type="entry name" value="E3 UBIQUITIN-PROTEIN LIGASE FANCL"/>
    <property type="match status" value="1"/>
</dbReference>
<evidence type="ECO:0000313" key="5">
    <source>
        <dbReference type="Proteomes" id="UP000324585"/>
    </source>
</evidence>
<dbReference type="CDD" id="cd23832">
    <property type="entry name" value="DRWD-C_FANCL"/>
    <property type="match status" value="1"/>
</dbReference>
<dbReference type="InterPro" id="IPR016135">
    <property type="entry name" value="UBQ-conjugating_enzyme/RWD"/>
</dbReference>
<dbReference type="OMA" id="DEIGWNK"/>
<dbReference type="Pfam" id="PF18890">
    <property type="entry name" value="FANCL_d2"/>
    <property type="match status" value="1"/>
</dbReference>
<accession>A0A5J4YVQ0</accession>
<dbReference type="GO" id="GO:0006513">
    <property type="term" value="P:protein monoubiquitination"/>
    <property type="evidence" value="ECO:0007669"/>
    <property type="project" value="TreeGrafter"/>
</dbReference>
<dbReference type="Gene3D" id="3.30.40.10">
    <property type="entry name" value="Zinc/RING finger domain, C3HC4 (zinc finger)"/>
    <property type="match status" value="1"/>
</dbReference>
<dbReference type="Proteomes" id="UP000324585">
    <property type="component" value="Unassembled WGS sequence"/>
</dbReference>
<dbReference type="InterPro" id="IPR044037">
    <property type="entry name" value="FANCL_d3"/>
</dbReference>
<dbReference type="InterPro" id="IPR043003">
    <property type="entry name" value="FANCL_d3_sf"/>
</dbReference>
<organism evidence="4 5">
    <name type="scientific">Porphyridium purpureum</name>
    <name type="common">Red alga</name>
    <name type="synonym">Porphyridium cruentum</name>
    <dbReference type="NCBI Taxonomy" id="35688"/>
    <lineage>
        <taxon>Eukaryota</taxon>
        <taxon>Rhodophyta</taxon>
        <taxon>Bangiophyceae</taxon>
        <taxon>Porphyridiales</taxon>
        <taxon>Porphyridiaceae</taxon>
        <taxon>Porphyridium</taxon>
    </lineage>
</organism>
<dbReference type="Gene3D" id="3.10.110.20">
    <property type="entry name" value="RWD domain-like"/>
    <property type="match status" value="1"/>
</dbReference>
<dbReference type="InterPro" id="IPR026850">
    <property type="entry name" value="FANCL_C"/>
</dbReference>
<gene>
    <name evidence="4" type="ORF">FVE85_3173</name>
</gene>
<dbReference type="InterPro" id="IPR043898">
    <property type="entry name" value="FANCL_d2"/>
</dbReference>
<feature type="domain" description="FANCL C-terminal" evidence="1">
    <location>
        <begin position="405"/>
        <end position="497"/>
    </location>
</feature>
<dbReference type="GO" id="GO:0036297">
    <property type="term" value="P:interstrand cross-link repair"/>
    <property type="evidence" value="ECO:0007669"/>
    <property type="project" value="InterPro"/>
</dbReference>
<reference evidence="5" key="1">
    <citation type="journal article" date="2019" name="Nat. Commun.">
        <title>Expansion of phycobilisome linker gene families in mesophilic red algae.</title>
        <authorList>
            <person name="Lee J."/>
            <person name="Kim D."/>
            <person name="Bhattacharya D."/>
            <person name="Yoon H.S."/>
        </authorList>
    </citation>
    <scope>NUCLEOTIDE SEQUENCE [LARGE SCALE GENOMIC DNA]</scope>
    <source>
        <strain evidence="5">CCMP 1328</strain>
    </source>
</reference>
<feature type="domain" description="FANCL UBC-like" evidence="2">
    <location>
        <begin position="192"/>
        <end position="290"/>
    </location>
</feature>
<dbReference type="InterPro" id="IPR026848">
    <property type="entry name" value="Fancl"/>
</dbReference>
<dbReference type="OrthoDB" id="10263265at2759"/>
<protein>
    <submittedName>
        <fullName evidence="4">E3 ubiquitin-protein ligase FANCL</fullName>
    </submittedName>
</protein>
<dbReference type="GO" id="GO:0043240">
    <property type="term" value="C:Fanconi anaemia nuclear complex"/>
    <property type="evidence" value="ECO:0007669"/>
    <property type="project" value="InterPro"/>
</dbReference>
<dbReference type="EMBL" id="VRMN01000004">
    <property type="protein sequence ID" value="KAA8494932.1"/>
    <property type="molecule type" value="Genomic_DNA"/>
</dbReference>
<keyword evidence="5" id="KW-1185">Reference proteome</keyword>
<dbReference type="CDD" id="cd23831">
    <property type="entry name" value="DRWD-N_FANCL"/>
    <property type="match status" value="1"/>
</dbReference>
<proteinExistence type="predicted"/>
<evidence type="ECO:0000259" key="3">
    <source>
        <dbReference type="Pfam" id="PF18891"/>
    </source>
</evidence>
<dbReference type="Pfam" id="PF18891">
    <property type="entry name" value="FANCL_d3"/>
    <property type="match status" value="1"/>
</dbReference>
<evidence type="ECO:0000259" key="1">
    <source>
        <dbReference type="Pfam" id="PF11793"/>
    </source>
</evidence>